<comment type="cofactor">
    <cofactor evidence="6">
        <name>[2Fe-2S] cluster</name>
        <dbReference type="ChEBI" id="CHEBI:190135"/>
    </cofactor>
</comment>
<dbReference type="PRINTS" id="PR00162">
    <property type="entry name" value="RIESKE"/>
</dbReference>
<dbReference type="AlphaFoldDB" id="A0A4S1CLK7"/>
<evidence type="ECO:0000256" key="6">
    <source>
        <dbReference type="ARBA" id="ARBA00034078"/>
    </source>
</evidence>
<evidence type="ECO:0000313" key="9">
    <source>
        <dbReference type="Proteomes" id="UP000306416"/>
    </source>
</evidence>
<keyword evidence="9" id="KW-1185">Reference proteome</keyword>
<protein>
    <submittedName>
        <fullName evidence="8">Rieske (2Fe-2S) protein</fullName>
    </submittedName>
</protein>
<comment type="caution">
    <text evidence="8">The sequence shown here is derived from an EMBL/GenBank/DDBJ whole genome shotgun (WGS) entry which is preliminary data.</text>
</comment>
<keyword evidence="5" id="KW-1015">Disulfide bond</keyword>
<keyword evidence="2" id="KW-0479">Metal-binding</keyword>
<dbReference type="Pfam" id="PF00355">
    <property type="entry name" value="Rieske"/>
    <property type="match status" value="1"/>
</dbReference>
<dbReference type="InterPro" id="IPR036922">
    <property type="entry name" value="Rieske_2Fe-2S_sf"/>
</dbReference>
<evidence type="ECO:0000256" key="4">
    <source>
        <dbReference type="ARBA" id="ARBA00023014"/>
    </source>
</evidence>
<evidence type="ECO:0000256" key="2">
    <source>
        <dbReference type="ARBA" id="ARBA00022723"/>
    </source>
</evidence>
<dbReference type="PROSITE" id="PS51318">
    <property type="entry name" value="TAT"/>
    <property type="match status" value="1"/>
</dbReference>
<sequence length="130" mass="14461">MAEPRQSRRNFLGALIALAVGGWGLARFLTPRAKRKKTILTVAREELPQDGALVYREARIAVMRDGERVYALDLVCTHLGCTVNVTPTRLVCPCHGSAFDREGRVLKGPADRALKRYEVTQVGESYHVQV</sequence>
<dbReference type="InterPro" id="IPR014349">
    <property type="entry name" value="Rieske_Fe-S_prot"/>
</dbReference>
<dbReference type="CDD" id="cd03467">
    <property type="entry name" value="Rieske"/>
    <property type="match status" value="1"/>
</dbReference>
<reference evidence="8 9" key="1">
    <citation type="submission" date="2019-04" db="EMBL/GenBank/DDBJ databases">
        <title>Geobacter oryzae sp. nov., ferric-reducing bacteria isolated from paddy soil.</title>
        <authorList>
            <person name="Xu Z."/>
            <person name="Masuda Y."/>
            <person name="Itoh H."/>
            <person name="Senoo K."/>
        </authorList>
    </citation>
    <scope>NUCLEOTIDE SEQUENCE [LARGE SCALE GENOMIC DNA]</scope>
    <source>
        <strain evidence="8 9">Red111</strain>
    </source>
</reference>
<evidence type="ECO:0000259" key="7">
    <source>
        <dbReference type="PROSITE" id="PS51296"/>
    </source>
</evidence>
<accession>A0A4S1CLK7</accession>
<organism evidence="8 9">
    <name type="scientific">Geomonas terrae</name>
    <dbReference type="NCBI Taxonomy" id="2562681"/>
    <lineage>
        <taxon>Bacteria</taxon>
        <taxon>Pseudomonadati</taxon>
        <taxon>Thermodesulfobacteriota</taxon>
        <taxon>Desulfuromonadia</taxon>
        <taxon>Geobacterales</taxon>
        <taxon>Geobacteraceae</taxon>
        <taxon>Geomonas</taxon>
    </lineage>
</organism>
<keyword evidence="1" id="KW-0001">2Fe-2S</keyword>
<feature type="domain" description="Rieske" evidence="7">
    <location>
        <begin position="39"/>
        <end position="128"/>
    </location>
</feature>
<dbReference type="Gene3D" id="2.102.10.10">
    <property type="entry name" value="Rieske [2Fe-2S] iron-sulphur domain"/>
    <property type="match status" value="1"/>
</dbReference>
<name>A0A4S1CLK7_9BACT</name>
<evidence type="ECO:0000313" key="8">
    <source>
        <dbReference type="EMBL" id="TGU74619.1"/>
    </source>
</evidence>
<dbReference type="GO" id="GO:0016020">
    <property type="term" value="C:membrane"/>
    <property type="evidence" value="ECO:0007669"/>
    <property type="project" value="InterPro"/>
</dbReference>
<keyword evidence="4" id="KW-0411">Iron-sulfur</keyword>
<dbReference type="SUPFAM" id="SSF50022">
    <property type="entry name" value="ISP domain"/>
    <property type="match status" value="1"/>
</dbReference>
<dbReference type="GO" id="GO:0046872">
    <property type="term" value="F:metal ion binding"/>
    <property type="evidence" value="ECO:0007669"/>
    <property type="project" value="UniProtKB-KW"/>
</dbReference>
<gene>
    <name evidence="8" type="ORF">E4633_03915</name>
</gene>
<evidence type="ECO:0000256" key="1">
    <source>
        <dbReference type="ARBA" id="ARBA00022714"/>
    </source>
</evidence>
<dbReference type="InterPro" id="IPR017941">
    <property type="entry name" value="Rieske_2Fe-2S"/>
</dbReference>
<dbReference type="EMBL" id="SRSC01000001">
    <property type="protein sequence ID" value="TGU74619.1"/>
    <property type="molecule type" value="Genomic_DNA"/>
</dbReference>
<dbReference type="InterPro" id="IPR005805">
    <property type="entry name" value="Rieske_Fe-S_prot_C"/>
</dbReference>
<dbReference type="Proteomes" id="UP000306416">
    <property type="component" value="Unassembled WGS sequence"/>
</dbReference>
<proteinExistence type="predicted"/>
<dbReference type="InterPro" id="IPR006311">
    <property type="entry name" value="TAT_signal"/>
</dbReference>
<keyword evidence="3" id="KW-0408">Iron</keyword>
<dbReference type="PANTHER" id="PTHR10134">
    <property type="entry name" value="CYTOCHROME B-C1 COMPLEX SUBUNIT RIESKE, MITOCHONDRIAL"/>
    <property type="match status" value="1"/>
</dbReference>
<dbReference type="GO" id="GO:0051537">
    <property type="term" value="F:2 iron, 2 sulfur cluster binding"/>
    <property type="evidence" value="ECO:0007669"/>
    <property type="project" value="UniProtKB-KW"/>
</dbReference>
<dbReference type="PROSITE" id="PS51296">
    <property type="entry name" value="RIESKE"/>
    <property type="match status" value="1"/>
</dbReference>
<evidence type="ECO:0000256" key="5">
    <source>
        <dbReference type="ARBA" id="ARBA00023157"/>
    </source>
</evidence>
<evidence type="ECO:0000256" key="3">
    <source>
        <dbReference type="ARBA" id="ARBA00023004"/>
    </source>
</evidence>
<dbReference type="RefSeq" id="WP_135868946.1">
    <property type="nucleotide sequence ID" value="NZ_SRSC01000001.1"/>
</dbReference>